<keyword evidence="3" id="KW-1185">Reference proteome</keyword>
<comment type="caution">
    <text evidence="2">The sequence shown here is derived from an EMBL/GenBank/DDBJ whole genome shotgun (WGS) entry which is preliminary data.</text>
</comment>
<dbReference type="Proteomes" id="UP001153069">
    <property type="component" value="Unassembled WGS sequence"/>
</dbReference>
<name>A0A9N8HV00_9STRA</name>
<organism evidence="2 3">
    <name type="scientific">Seminavis robusta</name>
    <dbReference type="NCBI Taxonomy" id="568900"/>
    <lineage>
        <taxon>Eukaryota</taxon>
        <taxon>Sar</taxon>
        <taxon>Stramenopiles</taxon>
        <taxon>Ochrophyta</taxon>
        <taxon>Bacillariophyta</taxon>
        <taxon>Bacillariophyceae</taxon>
        <taxon>Bacillariophycidae</taxon>
        <taxon>Naviculales</taxon>
        <taxon>Naviculaceae</taxon>
        <taxon>Seminavis</taxon>
    </lineage>
</organism>
<protein>
    <submittedName>
        <fullName evidence="2">Uncharacterized protein</fullName>
    </submittedName>
</protein>
<sequence length="346" mass="37481">MFRLLVLLVLSVSLFVSCNGHPSATNRIVLGNAAQGDCYDIDIIDSSYWPDDYGPCTDHGITFIYRTAGSDQVALEYAGEGGYDFVGDESMFLVSFKVYVFTGCEEDSSDADCEIYVIKDHDTNKTGSCNSCRMEGATAILEECGDIEDLFASSGLPLQVEIGSDDYDTQFIPLANSRCEGFSASQATTIADPTPAPSGGLRGGKEHTSLTFKVFMTFLFVPNDGQTPDAEEAEELFGVVRAFFKARYQESPSFQQCGFQDLLVSNLVHESISASGDFEISYDAMIVIGKGCAANKRDAMNVVANKQHLNRFMNELASASQQGELQSKVFSLAQSVKVRVVGHGAS</sequence>
<evidence type="ECO:0000313" key="3">
    <source>
        <dbReference type="Proteomes" id="UP001153069"/>
    </source>
</evidence>
<gene>
    <name evidence="2" type="ORF">SEMRO_2206_G319010.1</name>
</gene>
<reference evidence="2" key="1">
    <citation type="submission" date="2020-06" db="EMBL/GenBank/DDBJ databases">
        <authorList>
            <consortium name="Plant Systems Biology data submission"/>
        </authorList>
    </citation>
    <scope>NUCLEOTIDE SEQUENCE</scope>
    <source>
        <strain evidence="2">D6</strain>
    </source>
</reference>
<dbReference type="PROSITE" id="PS51257">
    <property type="entry name" value="PROKAR_LIPOPROTEIN"/>
    <property type="match status" value="1"/>
</dbReference>
<feature type="chain" id="PRO_5040335636" evidence="1">
    <location>
        <begin position="21"/>
        <end position="346"/>
    </location>
</feature>
<evidence type="ECO:0000256" key="1">
    <source>
        <dbReference type="SAM" id="SignalP"/>
    </source>
</evidence>
<proteinExistence type="predicted"/>
<accession>A0A9N8HV00</accession>
<keyword evidence="1" id="KW-0732">Signal</keyword>
<dbReference type="EMBL" id="CAICTM010002204">
    <property type="protein sequence ID" value="CAB9528353.1"/>
    <property type="molecule type" value="Genomic_DNA"/>
</dbReference>
<feature type="signal peptide" evidence="1">
    <location>
        <begin position="1"/>
        <end position="20"/>
    </location>
</feature>
<evidence type="ECO:0000313" key="2">
    <source>
        <dbReference type="EMBL" id="CAB9528353.1"/>
    </source>
</evidence>
<dbReference type="AlphaFoldDB" id="A0A9N8HV00"/>